<dbReference type="AlphaFoldDB" id="A0A9W8LEV4"/>
<dbReference type="EMBL" id="JANBUL010000322">
    <property type="protein sequence ID" value="KAJ2776957.1"/>
    <property type="molecule type" value="Genomic_DNA"/>
</dbReference>
<feature type="domain" description="HMG box" evidence="2">
    <location>
        <begin position="9"/>
        <end position="73"/>
    </location>
</feature>
<keyword evidence="1" id="KW-0238">DNA-binding</keyword>
<dbReference type="PANTHER" id="PTHR47658">
    <property type="entry name" value="HIGH MOBILITY GROUP B PROTEIN 12-RELATED"/>
    <property type="match status" value="1"/>
</dbReference>
<organism evidence="3 4">
    <name type="scientific">Coemansia javaensis</name>
    <dbReference type="NCBI Taxonomy" id="2761396"/>
    <lineage>
        <taxon>Eukaryota</taxon>
        <taxon>Fungi</taxon>
        <taxon>Fungi incertae sedis</taxon>
        <taxon>Zoopagomycota</taxon>
        <taxon>Kickxellomycotina</taxon>
        <taxon>Kickxellomycetes</taxon>
        <taxon>Kickxellales</taxon>
        <taxon>Kickxellaceae</taxon>
        <taxon>Coemansia</taxon>
    </lineage>
</organism>
<protein>
    <recommendedName>
        <fullName evidence="2">HMG box domain-containing protein</fullName>
    </recommendedName>
</protein>
<evidence type="ECO:0000313" key="4">
    <source>
        <dbReference type="Proteomes" id="UP001140217"/>
    </source>
</evidence>
<dbReference type="PROSITE" id="PS50118">
    <property type="entry name" value="HMG_BOX_2"/>
    <property type="match status" value="1"/>
</dbReference>
<gene>
    <name evidence="3" type="ORF">H4R18_005396</name>
</gene>
<dbReference type="SUPFAM" id="SSF47095">
    <property type="entry name" value="HMG-box"/>
    <property type="match status" value="1"/>
</dbReference>
<proteinExistence type="predicted"/>
<keyword evidence="1" id="KW-0539">Nucleus</keyword>
<dbReference type="InterPro" id="IPR036910">
    <property type="entry name" value="HMG_box_dom_sf"/>
</dbReference>
<accession>A0A9W8LEV4</accession>
<dbReference type="GO" id="GO:0003677">
    <property type="term" value="F:DNA binding"/>
    <property type="evidence" value="ECO:0007669"/>
    <property type="project" value="UniProtKB-UniRule"/>
</dbReference>
<name>A0A9W8LEV4_9FUNG</name>
<dbReference type="PANTHER" id="PTHR47658:SF1">
    <property type="entry name" value="MEIOSIS INITIATOR PROTEIN"/>
    <property type="match status" value="1"/>
</dbReference>
<dbReference type="Gene3D" id="1.10.30.10">
    <property type="entry name" value="High mobility group box domain"/>
    <property type="match status" value="1"/>
</dbReference>
<reference evidence="3" key="1">
    <citation type="submission" date="2022-07" db="EMBL/GenBank/DDBJ databases">
        <title>Phylogenomic reconstructions and comparative analyses of Kickxellomycotina fungi.</title>
        <authorList>
            <person name="Reynolds N.K."/>
            <person name="Stajich J.E."/>
            <person name="Barry K."/>
            <person name="Grigoriev I.V."/>
            <person name="Crous P."/>
            <person name="Smith M.E."/>
        </authorList>
    </citation>
    <scope>NUCLEOTIDE SEQUENCE</scope>
    <source>
        <strain evidence="3">NBRC 105414</strain>
    </source>
</reference>
<dbReference type="Pfam" id="PF00505">
    <property type="entry name" value="HMG_box"/>
    <property type="match status" value="1"/>
</dbReference>
<feature type="DNA-binding region" description="HMG box" evidence="1">
    <location>
        <begin position="9"/>
        <end position="73"/>
    </location>
</feature>
<dbReference type="OrthoDB" id="6247875at2759"/>
<dbReference type="GO" id="GO:0005634">
    <property type="term" value="C:nucleus"/>
    <property type="evidence" value="ECO:0007669"/>
    <property type="project" value="UniProtKB-UniRule"/>
</dbReference>
<keyword evidence="4" id="KW-1185">Reference proteome</keyword>
<sequence length="112" mass="12866">MTTPARKPVKKPPNMFFVFRAEFQAQARGGSVMSVSRAASAEWRQMSDKQKQPYADKAAELMRQYRAQKDQAERRQRAELWHRIGKMKRAGAVGDIDPQRLDEILETICGDI</sequence>
<evidence type="ECO:0000313" key="3">
    <source>
        <dbReference type="EMBL" id="KAJ2776957.1"/>
    </source>
</evidence>
<evidence type="ECO:0000256" key="1">
    <source>
        <dbReference type="PROSITE-ProRule" id="PRU00267"/>
    </source>
</evidence>
<dbReference type="InterPro" id="IPR009071">
    <property type="entry name" value="HMG_box_dom"/>
</dbReference>
<comment type="caution">
    <text evidence="3">The sequence shown here is derived from an EMBL/GenBank/DDBJ whole genome shotgun (WGS) entry which is preliminary data.</text>
</comment>
<evidence type="ECO:0000259" key="2">
    <source>
        <dbReference type="PROSITE" id="PS50118"/>
    </source>
</evidence>
<dbReference type="Proteomes" id="UP001140217">
    <property type="component" value="Unassembled WGS sequence"/>
</dbReference>
<dbReference type="SMART" id="SM00398">
    <property type="entry name" value="HMG"/>
    <property type="match status" value="1"/>
</dbReference>